<evidence type="ECO:0000256" key="1">
    <source>
        <dbReference type="SAM" id="Phobius"/>
    </source>
</evidence>
<evidence type="ECO:0000313" key="4">
    <source>
        <dbReference type="Proteomes" id="UP000284842"/>
    </source>
</evidence>
<dbReference type="Proteomes" id="UP000284842">
    <property type="component" value="Unassembled WGS sequence"/>
</dbReference>
<evidence type="ECO:0000313" key="3">
    <source>
        <dbReference type="EMBL" id="PPR02015.1"/>
    </source>
</evidence>
<gene>
    <name evidence="3" type="ORF">CVT24_011138</name>
</gene>
<accession>A0A409YGB5</accession>
<dbReference type="AlphaFoldDB" id="A0A409YGB5"/>
<feature type="domain" description="DUF6533" evidence="2">
    <location>
        <begin position="38"/>
        <end position="80"/>
    </location>
</feature>
<keyword evidence="4" id="KW-1185">Reference proteome</keyword>
<dbReference type="InterPro" id="IPR045340">
    <property type="entry name" value="DUF6533"/>
</dbReference>
<keyword evidence="1" id="KW-0472">Membrane</keyword>
<feature type="transmembrane region" description="Helical" evidence="1">
    <location>
        <begin position="66"/>
        <end position="86"/>
    </location>
</feature>
<dbReference type="EMBL" id="NHTK01001195">
    <property type="protein sequence ID" value="PPR02015.1"/>
    <property type="molecule type" value="Genomic_DNA"/>
</dbReference>
<feature type="transmembrane region" description="Helical" evidence="1">
    <location>
        <begin position="136"/>
        <end position="158"/>
    </location>
</feature>
<comment type="caution">
    <text evidence="3">The sequence shown here is derived from an EMBL/GenBank/DDBJ whole genome shotgun (WGS) entry which is preliminary data.</text>
</comment>
<dbReference type="OrthoDB" id="3341843at2759"/>
<keyword evidence="1" id="KW-1133">Transmembrane helix</keyword>
<evidence type="ECO:0000259" key="2">
    <source>
        <dbReference type="Pfam" id="PF20151"/>
    </source>
</evidence>
<feature type="transmembrane region" description="Helical" evidence="1">
    <location>
        <begin position="106"/>
        <end position="124"/>
    </location>
</feature>
<proteinExistence type="predicted"/>
<reference evidence="3 4" key="1">
    <citation type="journal article" date="2018" name="Evol. Lett.">
        <title>Horizontal gene cluster transfer increased hallucinogenic mushroom diversity.</title>
        <authorList>
            <person name="Reynolds H.T."/>
            <person name="Vijayakumar V."/>
            <person name="Gluck-Thaler E."/>
            <person name="Korotkin H.B."/>
            <person name="Matheny P.B."/>
            <person name="Slot J.C."/>
        </authorList>
    </citation>
    <scope>NUCLEOTIDE SEQUENCE [LARGE SCALE GENOMIC DNA]</scope>
    <source>
        <strain evidence="3 4">2629</strain>
    </source>
</reference>
<sequence>MNNSITLNPIDVPALMMRDAGVLFDKIDHRRKLVSLDVVAVTMYLWDLLLTTHLDIEHVWSTNMNAIKFFYIIQRYLPVLSAGWALLYEELSYDIDLQTCRAISEFGGFAIMSGYLAGEFILTVRTWSAWNRSRPLGIALGIAFIIIATADYITMYFYQKSFMFEDRPVPVLTGCMIDVSWRGSRVIWGTFLGWNTTRVQRRTLLSSAVYLKGTIYYFLTFLLSFFSLLIDTVLPDSYIPLFRGMQPCLYSMFTSKAVLAIWKTRNADQNISSLCSDLFHSDLESLSSLEDQTPYPKPRATEDANPC</sequence>
<protein>
    <recommendedName>
        <fullName evidence="2">DUF6533 domain-containing protein</fullName>
    </recommendedName>
</protein>
<dbReference type="Pfam" id="PF20151">
    <property type="entry name" value="DUF6533"/>
    <property type="match status" value="1"/>
</dbReference>
<name>A0A409YGB5_9AGAR</name>
<feature type="transmembrane region" description="Helical" evidence="1">
    <location>
        <begin position="215"/>
        <end position="234"/>
    </location>
</feature>
<organism evidence="3 4">
    <name type="scientific">Panaeolus cyanescens</name>
    <dbReference type="NCBI Taxonomy" id="181874"/>
    <lineage>
        <taxon>Eukaryota</taxon>
        <taxon>Fungi</taxon>
        <taxon>Dikarya</taxon>
        <taxon>Basidiomycota</taxon>
        <taxon>Agaricomycotina</taxon>
        <taxon>Agaricomycetes</taxon>
        <taxon>Agaricomycetidae</taxon>
        <taxon>Agaricales</taxon>
        <taxon>Agaricineae</taxon>
        <taxon>Galeropsidaceae</taxon>
        <taxon>Panaeolus</taxon>
    </lineage>
</organism>
<keyword evidence="1" id="KW-0812">Transmembrane</keyword>
<dbReference type="InParanoid" id="A0A409YGB5"/>